<dbReference type="AlphaFoldDB" id="A0A3B0V1P1"/>
<proteinExistence type="predicted"/>
<evidence type="ECO:0000313" key="1">
    <source>
        <dbReference type="EMBL" id="VAW30769.1"/>
    </source>
</evidence>
<organism evidence="1">
    <name type="scientific">hydrothermal vent metagenome</name>
    <dbReference type="NCBI Taxonomy" id="652676"/>
    <lineage>
        <taxon>unclassified sequences</taxon>
        <taxon>metagenomes</taxon>
        <taxon>ecological metagenomes</taxon>
    </lineage>
</organism>
<gene>
    <name evidence="1" type="ORF">MNBD_CHLOROFLEXI01-527</name>
</gene>
<dbReference type="EMBL" id="UOEU01000083">
    <property type="protein sequence ID" value="VAW30769.1"/>
    <property type="molecule type" value="Genomic_DNA"/>
</dbReference>
<protein>
    <submittedName>
        <fullName evidence="1">Uncharacterized protein</fullName>
    </submittedName>
</protein>
<reference evidence="1" key="1">
    <citation type="submission" date="2018-06" db="EMBL/GenBank/DDBJ databases">
        <authorList>
            <person name="Zhirakovskaya E."/>
        </authorList>
    </citation>
    <scope>NUCLEOTIDE SEQUENCE</scope>
</reference>
<name>A0A3B0V1P1_9ZZZZ</name>
<sequence>MSKNHNHVQPQPQLVKSYLREELVPDFALFESWYQIDEKGMYSKAISLVTSAFHR</sequence>
<accession>A0A3B0V1P1</accession>